<reference evidence="11 12" key="1">
    <citation type="submission" date="2020-08" db="EMBL/GenBank/DDBJ databases">
        <title>Genomic Encyclopedia of Type Strains, Phase IV (KMG-IV): sequencing the most valuable type-strain genomes for metagenomic binning, comparative biology and taxonomic classification.</title>
        <authorList>
            <person name="Goeker M."/>
        </authorList>
    </citation>
    <scope>NUCLEOTIDE SEQUENCE [LARGE SCALE GENOMIC DNA]</scope>
    <source>
        <strain evidence="11 12">DSM 105137</strain>
    </source>
</reference>
<evidence type="ECO:0000256" key="5">
    <source>
        <dbReference type="ARBA" id="ARBA00022694"/>
    </source>
</evidence>
<dbReference type="GO" id="GO:0005737">
    <property type="term" value="C:cytoplasm"/>
    <property type="evidence" value="ECO:0007669"/>
    <property type="project" value="UniProtKB-SubCell"/>
</dbReference>
<comment type="subcellular location">
    <subcellularLocation>
        <location evidence="1">Cytoplasm</location>
    </subcellularLocation>
</comment>
<keyword evidence="8" id="KW-0067">ATP-binding</keyword>
<keyword evidence="4" id="KW-0963">Cytoplasm</keyword>
<evidence type="ECO:0000313" key="12">
    <source>
        <dbReference type="Proteomes" id="UP000576209"/>
    </source>
</evidence>
<evidence type="ECO:0000256" key="7">
    <source>
        <dbReference type="ARBA" id="ARBA00022741"/>
    </source>
</evidence>
<accession>A0A840EAU0</accession>
<dbReference type="InterPro" id="IPR003442">
    <property type="entry name" value="T6A_TsaE"/>
</dbReference>
<evidence type="ECO:0000256" key="10">
    <source>
        <dbReference type="ARBA" id="ARBA00032441"/>
    </source>
</evidence>
<evidence type="ECO:0000256" key="1">
    <source>
        <dbReference type="ARBA" id="ARBA00004496"/>
    </source>
</evidence>
<dbReference type="GO" id="GO:0046872">
    <property type="term" value="F:metal ion binding"/>
    <property type="evidence" value="ECO:0007669"/>
    <property type="project" value="UniProtKB-KW"/>
</dbReference>
<evidence type="ECO:0000256" key="2">
    <source>
        <dbReference type="ARBA" id="ARBA00007599"/>
    </source>
</evidence>
<comment type="similarity">
    <text evidence="2">Belongs to the TsaE family.</text>
</comment>
<dbReference type="GO" id="GO:0005524">
    <property type="term" value="F:ATP binding"/>
    <property type="evidence" value="ECO:0007669"/>
    <property type="project" value="UniProtKB-KW"/>
</dbReference>
<dbReference type="AlphaFoldDB" id="A0A840EAU0"/>
<dbReference type="RefSeq" id="WP_183495366.1">
    <property type="nucleotide sequence ID" value="NZ_JACIFF010000003.1"/>
</dbReference>
<organism evidence="11 12">
    <name type="scientific">Neolewinella aquimaris</name>
    <dbReference type="NCBI Taxonomy" id="1835722"/>
    <lineage>
        <taxon>Bacteria</taxon>
        <taxon>Pseudomonadati</taxon>
        <taxon>Bacteroidota</taxon>
        <taxon>Saprospiria</taxon>
        <taxon>Saprospirales</taxon>
        <taxon>Lewinellaceae</taxon>
        <taxon>Neolewinella</taxon>
    </lineage>
</organism>
<dbReference type="EMBL" id="JACIFF010000003">
    <property type="protein sequence ID" value="MBB4079128.1"/>
    <property type="molecule type" value="Genomic_DNA"/>
</dbReference>
<name>A0A840EAU0_9BACT</name>
<gene>
    <name evidence="11" type="ORF">GGR28_001745</name>
</gene>
<sequence length="149" mass="16372">MDIWYTLDDLSRVATQLLTTYGNQRIYTLEGELGTGKTTLVAELCRQLKVSEPVSSPTFSIVNEYRTAAGGTIHHLDCYRLESVEEAIEAGLEELLATAPATTADAVFVEWPAVIEPLLPDRVVFLSLYHDPDGGGRRRLSINTGHPPS</sequence>
<dbReference type="Proteomes" id="UP000576209">
    <property type="component" value="Unassembled WGS sequence"/>
</dbReference>
<dbReference type="Gene3D" id="3.40.50.300">
    <property type="entry name" value="P-loop containing nucleotide triphosphate hydrolases"/>
    <property type="match status" value="1"/>
</dbReference>
<protein>
    <recommendedName>
        <fullName evidence="3">tRNA threonylcarbamoyladenosine biosynthesis protein TsaE</fullName>
    </recommendedName>
    <alternativeName>
        <fullName evidence="10">t(6)A37 threonylcarbamoyladenosine biosynthesis protein TsaE</fullName>
    </alternativeName>
</protein>
<evidence type="ECO:0000256" key="9">
    <source>
        <dbReference type="ARBA" id="ARBA00022842"/>
    </source>
</evidence>
<dbReference type="Pfam" id="PF02367">
    <property type="entry name" value="TsaE"/>
    <property type="match status" value="1"/>
</dbReference>
<dbReference type="InterPro" id="IPR027417">
    <property type="entry name" value="P-loop_NTPase"/>
</dbReference>
<keyword evidence="5" id="KW-0819">tRNA processing</keyword>
<proteinExistence type="inferred from homology"/>
<dbReference type="GO" id="GO:0002949">
    <property type="term" value="P:tRNA threonylcarbamoyladenosine modification"/>
    <property type="evidence" value="ECO:0007669"/>
    <property type="project" value="InterPro"/>
</dbReference>
<evidence type="ECO:0000256" key="8">
    <source>
        <dbReference type="ARBA" id="ARBA00022840"/>
    </source>
</evidence>
<keyword evidence="12" id="KW-1185">Reference proteome</keyword>
<keyword evidence="9" id="KW-0460">Magnesium</keyword>
<evidence type="ECO:0000256" key="6">
    <source>
        <dbReference type="ARBA" id="ARBA00022723"/>
    </source>
</evidence>
<evidence type="ECO:0000313" key="11">
    <source>
        <dbReference type="EMBL" id="MBB4079128.1"/>
    </source>
</evidence>
<comment type="caution">
    <text evidence="11">The sequence shown here is derived from an EMBL/GenBank/DDBJ whole genome shotgun (WGS) entry which is preliminary data.</text>
</comment>
<dbReference type="NCBIfam" id="TIGR00150">
    <property type="entry name" value="T6A_YjeE"/>
    <property type="match status" value="1"/>
</dbReference>
<dbReference type="PANTHER" id="PTHR33540">
    <property type="entry name" value="TRNA THREONYLCARBAMOYLADENOSINE BIOSYNTHESIS PROTEIN TSAE"/>
    <property type="match status" value="1"/>
</dbReference>
<evidence type="ECO:0000256" key="4">
    <source>
        <dbReference type="ARBA" id="ARBA00022490"/>
    </source>
</evidence>
<keyword evidence="7" id="KW-0547">Nucleotide-binding</keyword>
<evidence type="ECO:0000256" key="3">
    <source>
        <dbReference type="ARBA" id="ARBA00019010"/>
    </source>
</evidence>
<dbReference type="PANTHER" id="PTHR33540:SF2">
    <property type="entry name" value="TRNA THREONYLCARBAMOYLADENOSINE BIOSYNTHESIS PROTEIN TSAE"/>
    <property type="match status" value="1"/>
</dbReference>
<dbReference type="SUPFAM" id="SSF52540">
    <property type="entry name" value="P-loop containing nucleoside triphosphate hydrolases"/>
    <property type="match status" value="1"/>
</dbReference>
<keyword evidence="6" id="KW-0479">Metal-binding</keyword>